<feature type="domain" description="Ammonium transporter AmtB-like" evidence="9">
    <location>
        <begin position="1"/>
        <end position="396"/>
    </location>
</feature>
<dbReference type="PANTHER" id="PTHR43029:SF10">
    <property type="entry name" value="AMMONIUM TRANSPORTER MEP2"/>
    <property type="match status" value="1"/>
</dbReference>
<keyword evidence="3" id="KW-0813">Transport</keyword>
<feature type="transmembrane region" description="Helical" evidence="8">
    <location>
        <begin position="208"/>
        <end position="233"/>
    </location>
</feature>
<feature type="transmembrane region" description="Helical" evidence="8">
    <location>
        <begin position="22"/>
        <end position="43"/>
    </location>
</feature>
<sequence length="426" mass="46878">MILGISLLYSGLTQRKSAFQQLSFPVIVTSEILILWLCFGYSLSFSETGSSRFLGNFEHVGLKGMSNEIIYPTTKDNGGVVSIVYALYHGLFASVTATLSLGCLAERGRLKPALLFLVFWMFLVYCPVSYWVWNDNGWISRKLKYLDFAGGDVVHLNSGCTGLVYSWFLGSRSEANLVDYRASSPGYALVGAVFMIIGWIGFNCGSLFTINLLSGIILSNTLTCMSVAGFSWMCVDYFNSQRRKISVVGFASGCISGLVAITPCTAYINFWSSFVVAVCSGILCNFATRLKFIVHIDDSLDIAAIHLVGGLIGNLLTAIFADRDVAALGGLQIDGGWINRRFIQLLDQFLGSLATIAYVCAMCFIILLVIDRIPGFHLRCDNEAEMEGMDANQLGAEFTNDYVEFLRRLNPADFLEADEDTSVKRD</sequence>
<dbReference type="EMBL" id="KV453850">
    <property type="protein sequence ID" value="ODV86374.1"/>
    <property type="molecule type" value="Genomic_DNA"/>
</dbReference>
<feature type="transmembrane region" description="Helical" evidence="8">
    <location>
        <begin position="153"/>
        <end position="170"/>
    </location>
</feature>
<keyword evidence="5 8" id="KW-1133">Transmembrane helix</keyword>
<dbReference type="PANTHER" id="PTHR43029">
    <property type="entry name" value="AMMONIUM TRANSPORTER MEP2"/>
    <property type="match status" value="1"/>
</dbReference>
<feature type="transmembrane region" description="Helical" evidence="8">
    <location>
        <begin position="245"/>
        <end position="262"/>
    </location>
</feature>
<evidence type="ECO:0000256" key="6">
    <source>
        <dbReference type="ARBA" id="ARBA00023136"/>
    </source>
</evidence>
<keyword evidence="11" id="KW-1185">Reference proteome</keyword>
<dbReference type="InterPro" id="IPR001905">
    <property type="entry name" value="Ammonium_transpt"/>
</dbReference>
<dbReference type="SUPFAM" id="SSF111352">
    <property type="entry name" value="Ammonium transporter"/>
    <property type="match status" value="1"/>
</dbReference>
<keyword evidence="6 8" id="KW-0472">Membrane</keyword>
<evidence type="ECO:0000256" key="8">
    <source>
        <dbReference type="SAM" id="Phobius"/>
    </source>
</evidence>
<dbReference type="STRING" id="983967.A0A1E4T3R4"/>
<organism evidence="10 11">
    <name type="scientific">[Candida] arabinofermentans NRRL YB-2248</name>
    <dbReference type="NCBI Taxonomy" id="983967"/>
    <lineage>
        <taxon>Eukaryota</taxon>
        <taxon>Fungi</taxon>
        <taxon>Dikarya</taxon>
        <taxon>Ascomycota</taxon>
        <taxon>Saccharomycotina</taxon>
        <taxon>Pichiomycetes</taxon>
        <taxon>Pichiales</taxon>
        <taxon>Pichiaceae</taxon>
        <taxon>Ogataea</taxon>
        <taxon>Ogataea/Candida clade</taxon>
    </lineage>
</organism>
<accession>A0A1E4T3R4</accession>
<reference evidence="11" key="1">
    <citation type="submission" date="2016-04" db="EMBL/GenBank/DDBJ databases">
        <title>Comparative genomics of biotechnologically important yeasts.</title>
        <authorList>
            <consortium name="DOE Joint Genome Institute"/>
            <person name="Riley R."/>
            <person name="Haridas S."/>
            <person name="Wolfe K.H."/>
            <person name="Lopes M.R."/>
            <person name="Hittinger C.T."/>
            <person name="Goker M."/>
            <person name="Salamov A."/>
            <person name="Wisecaver J."/>
            <person name="Long T.M."/>
            <person name="Aerts A.L."/>
            <person name="Barry K."/>
            <person name="Choi C."/>
            <person name="Clum A."/>
            <person name="Coughlan A.Y."/>
            <person name="Deshpande S."/>
            <person name="Douglass A.P."/>
            <person name="Hanson S.J."/>
            <person name="Klenk H.-P."/>
            <person name="Labutti K."/>
            <person name="Lapidus A."/>
            <person name="Lindquist E."/>
            <person name="Lipzen A."/>
            <person name="Meier-Kolthoff J.P."/>
            <person name="Ohm R.A."/>
            <person name="Otillar R.P."/>
            <person name="Pangilinan J."/>
            <person name="Peng Y."/>
            <person name="Rokas A."/>
            <person name="Rosa C.A."/>
            <person name="Scheuner C."/>
            <person name="Sibirny A.A."/>
            <person name="Slot J.C."/>
            <person name="Stielow J.B."/>
            <person name="Sun H."/>
            <person name="Kurtzman C.P."/>
            <person name="Blackwell M."/>
            <person name="Grigoriev I.V."/>
            <person name="Jeffries T.W."/>
        </authorList>
    </citation>
    <scope>NUCLEOTIDE SEQUENCE [LARGE SCALE GENOMIC DNA]</scope>
    <source>
        <strain evidence="11">NRRL YB-2248</strain>
    </source>
</reference>
<dbReference type="Proteomes" id="UP000094801">
    <property type="component" value="Unassembled WGS sequence"/>
</dbReference>
<name>A0A1E4T3R4_9ASCO</name>
<evidence type="ECO:0000256" key="5">
    <source>
        <dbReference type="ARBA" id="ARBA00022989"/>
    </source>
</evidence>
<feature type="transmembrane region" description="Helical" evidence="8">
    <location>
        <begin position="80"/>
        <end position="101"/>
    </location>
</feature>
<feature type="transmembrane region" description="Helical" evidence="8">
    <location>
        <begin position="268"/>
        <end position="288"/>
    </location>
</feature>
<feature type="transmembrane region" description="Helical" evidence="8">
    <location>
        <begin position="349"/>
        <end position="370"/>
    </location>
</feature>
<evidence type="ECO:0000256" key="2">
    <source>
        <dbReference type="ARBA" id="ARBA00005887"/>
    </source>
</evidence>
<gene>
    <name evidence="10" type="ORF">CANARDRAFT_197022</name>
</gene>
<dbReference type="GO" id="GO:0005886">
    <property type="term" value="C:plasma membrane"/>
    <property type="evidence" value="ECO:0007669"/>
    <property type="project" value="TreeGrafter"/>
</dbReference>
<evidence type="ECO:0000313" key="10">
    <source>
        <dbReference type="EMBL" id="ODV86374.1"/>
    </source>
</evidence>
<evidence type="ECO:0000259" key="9">
    <source>
        <dbReference type="Pfam" id="PF00909"/>
    </source>
</evidence>
<protein>
    <recommendedName>
        <fullName evidence="9">Ammonium transporter AmtB-like domain-containing protein</fullName>
    </recommendedName>
</protein>
<feature type="transmembrane region" description="Helical" evidence="8">
    <location>
        <begin position="113"/>
        <end position="133"/>
    </location>
</feature>
<proteinExistence type="inferred from homology"/>
<dbReference type="OrthoDB" id="534912at2759"/>
<evidence type="ECO:0000256" key="3">
    <source>
        <dbReference type="ARBA" id="ARBA00022448"/>
    </source>
</evidence>
<dbReference type="AlphaFoldDB" id="A0A1E4T3R4"/>
<evidence type="ECO:0000313" key="11">
    <source>
        <dbReference type="Proteomes" id="UP000094801"/>
    </source>
</evidence>
<feature type="transmembrane region" description="Helical" evidence="8">
    <location>
        <begin position="300"/>
        <end position="321"/>
    </location>
</feature>
<dbReference type="InterPro" id="IPR018047">
    <property type="entry name" value="Ammonium_transpt_CS"/>
</dbReference>
<feature type="transmembrane region" description="Helical" evidence="8">
    <location>
        <begin position="182"/>
        <end position="202"/>
    </location>
</feature>
<dbReference type="InterPro" id="IPR024041">
    <property type="entry name" value="NH4_transpt_AmtB-like_dom"/>
</dbReference>
<dbReference type="InterPro" id="IPR029020">
    <property type="entry name" value="Ammonium/urea_transptr"/>
</dbReference>
<dbReference type="Gene3D" id="1.10.3430.10">
    <property type="entry name" value="Ammonium transporter AmtB like domains"/>
    <property type="match status" value="1"/>
</dbReference>
<comment type="similarity">
    <text evidence="2">Belongs to the ammonia transporter channel (TC 1.A.11.2) family.</text>
</comment>
<keyword evidence="7" id="KW-0924">Ammonia transport</keyword>
<keyword evidence="4 8" id="KW-0812">Transmembrane</keyword>
<dbReference type="Pfam" id="PF00909">
    <property type="entry name" value="Ammonium_transp"/>
    <property type="match status" value="1"/>
</dbReference>
<evidence type="ECO:0000256" key="7">
    <source>
        <dbReference type="ARBA" id="ARBA00023177"/>
    </source>
</evidence>
<dbReference type="PROSITE" id="PS01219">
    <property type="entry name" value="AMMONIUM_TRANSP"/>
    <property type="match status" value="1"/>
</dbReference>
<comment type="subcellular location">
    <subcellularLocation>
        <location evidence="1">Membrane</location>
        <topology evidence="1">Multi-pass membrane protein</topology>
    </subcellularLocation>
</comment>
<dbReference type="GO" id="GO:0008519">
    <property type="term" value="F:ammonium channel activity"/>
    <property type="evidence" value="ECO:0007669"/>
    <property type="project" value="InterPro"/>
</dbReference>
<evidence type="ECO:0000256" key="1">
    <source>
        <dbReference type="ARBA" id="ARBA00004141"/>
    </source>
</evidence>
<evidence type="ECO:0000256" key="4">
    <source>
        <dbReference type="ARBA" id="ARBA00022692"/>
    </source>
</evidence>